<dbReference type="AlphaFoldDB" id="A0A432WTG2"/>
<dbReference type="OrthoDB" id="9810995at2"/>
<dbReference type="GO" id="GO:0003677">
    <property type="term" value="F:DNA binding"/>
    <property type="evidence" value="ECO:0007669"/>
    <property type="project" value="InterPro"/>
</dbReference>
<sequence>MLGGSITPNEEVFNGKKTTSNFSAEFQHDAASLIFEHGYGFAEGCRAVDVHENTLRSWVQQLESECGG</sequence>
<proteinExistence type="inferred from homology"/>
<comment type="caution">
    <text evidence="2">The sequence shown here is derived from an EMBL/GenBank/DDBJ whole genome shotgun (WGS) entry which is preliminary data.</text>
</comment>
<evidence type="ECO:0000313" key="2">
    <source>
        <dbReference type="EMBL" id="RUO37065.1"/>
    </source>
</evidence>
<dbReference type="InterPro" id="IPR002514">
    <property type="entry name" value="Transposase_8"/>
</dbReference>
<dbReference type="Pfam" id="PF01527">
    <property type="entry name" value="HTH_Tnp_1"/>
    <property type="match status" value="1"/>
</dbReference>
<dbReference type="RefSeq" id="WP_157980765.1">
    <property type="nucleotide sequence ID" value="NZ_PIPQ01000017.1"/>
</dbReference>
<dbReference type="SUPFAM" id="SSF46689">
    <property type="entry name" value="Homeodomain-like"/>
    <property type="match status" value="1"/>
</dbReference>
<accession>A0A432WTG2</accession>
<protein>
    <recommendedName>
        <fullName evidence="4">Transposase</fullName>
    </recommendedName>
</protein>
<evidence type="ECO:0000256" key="1">
    <source>
        <dbReference type="ARBA" id="ARBA00009964"/>
    </source>
</evidence>
<evidence type="ECO:0000313" key="3">
    <source>
        <dbReference type="Proteomes" id="UP000286976"/>
    </source>
</evidence>
<comment type="similarity">
    <text evidence="1">Belongs to the transposase 8 family.</text>
</comment>
<dbReference type="InterPro" id="IPR009057">
    <property type="entry name" value="Homeodomain-like_sf"/>
</dbReference>
<name>A0A432WTG2_9GAMM</name>
<reference evidence="2 3" key="1">
    <citation type="journal article" date="2011" name="Front. Microbiol.">
        <title>Genomic signatures of strain selection and enhancement in Bacillus atrophaeus var. globigii, a historical biowarfare simulant.</title>
        <authorList>
            <person name="Gibbons H.S."/>
            <person name="Broomall S.M."/>
            <person name="McNew L.A."/>
            <person name="Daligault H."/>
            <person name="Chapman C."/>
            <person name="Bruce D."/>
            <person name="Karavis M."/>
            <person name="Krepps M."/>
            <person name="McGregor P.A."/>
            <person name="Hong C."/>
            <person name="Park K.H."/>
            <person name="Akmal A."/>
            <person name="Feldman A."/>
            <person name="Lin J.S."/>
            <person name="Chang W.E."/>
            <person name="Higgs B.W."/>
            <person name="Demirev P."/>
            <person name="Lindquist J."/>
            <person name="Liem A."/>
            <person name="Fochler E."/>
            <person name="Read T.D."/>
            <person name="Tapia R."/>
            <person name="Johnson S."/>
            <person name="Bishop-Lilly K.A."/>
            <person name="Detter C."/>
            <person name="Han C."/>
            <person name="Sozhamannan S."/>
            <person name="Rosenzweig C.N."/>
            <person name="Skowronski E.W."/>
        </authorList>
    </citation>
    <scope>NUCLEOTIDE SEQUENCE [LARGE SCALE GENOMIC DNA]</scope>
    <source>
        <strain evidence="2 3">AIT1</strain>
    </source>
</reference>
<dbReference type="EMBL" id="PIPQ01000017">
    <property type="protein sequence ID" value="RUO37065.1"/>
    <property type="molecule type" value="Genomic_DNA"/>
</dbReference>
<keyword evidence="3" id="KW-1185">Reference proteome</keyword>
<organism evidence="2 3">
    <name type="scientific">Aliidiomarina taiwanensis</name>
    <dbReference type="NCBI Taxonomy" id="946228"/>
    <lineage>
        <taxon>Bacteria</taxon>
        <taxon>Pseudomonadati</taxon>
        <taxon>Pseudomonadota</taxon>
        <taxon>Gammaproteobacteria</taxon>
        <taxon>Alteromonadales</taxon>
        <taxon>Idiomarinaceae</taxon>
        <taxon>Aliidiomarina</taxon>
    </lineage>
</organism>
<dbReference type="GO" id="GO:0006313">
    <property type="term" value="P:DNA transposition"/>
    <property type="evidence" value="ECO:0007669"/>
    <property type="project" value="InterPro"/>
</dbReference>
<evidence type="ECO:0008006" key="4">
    <source>
        <dbReference type="Google" id="ProtNLM"/>
    </source>
</evidence>
<gene>
    <name evidence="2" type="ORF">CWE15_11770</name>
</gene>
<feature type="non-terminal residue" evidence="2">
    <location>
        <position position="68"/>
    </location>
</feature>
<dbReference type="Proteomes" id="UP000286976">
    <property type="component" value="Unassembled WGS sequence"/>
</dbReference>
<dbReference type="GO" id="GO:0004803">
    <property type="term" value="F:transposase activity"/>
    <property type="evidence" value="ECO:0007669"/>
    <property type="project" value="InterPro"/>
</dbReference>